<organism evidence="4 5">
    <name type="scientific">Myxozyma melibiosi</name>
    <dbReference type="NCBI Taxonomy" id="54550"/>
    <lineage>
        <taxon>Eukaryota</taxon>
        <taxon>Fungi</taxon>
        <taxon>Dikarya</taxon>
        <taxon>Ascomycota</taxon>
        <taxon>Saccharomycotina</taxon>
        <taxon>Lipomycetes</taxon>
        <taxon>Lipomycetales</taxon>
        <taxon>Lipomycetaceae</taxon>
        <taxon>Myxozyma</taxon>
    </lineage>
</organism>
<proteinExistence type="inferred from homology"/>
<feature type="compositionally biased region" description="Polar residues" evidence="3">
    <location>
        <begin position="20"/>
        <end position="36"/>
    </location>
</feature>
<evidence type="ECO:0000256" key="2">
    <source>
        <dbReference type="RuleBase" id="RU365003"/>
    </source>
</evidence>
<evidence type="ECO:0000256" key="3">
    <source>
        <dbReference type="SAM" id="MobiDB-lite"/>
    </source>
</evidence>
<evidence type="ECO:0000313" key="5">
    <source>
        <dbReference type="Proteomes" id="UP001498771"/>
    </source>
</evidence>
<feature type="region of interest" description="Disordered" evidence="3">
    <location>
        <begin position="1"/>
        <end position="127"/>
    </location>
</feature>
<dbReference type="InterPro" id="IPR013919">
    <property type="entry name" value="Pex16"/>
</dbReference>
<dbReference type="PANTHER" id="PTHR13299:SF0">
    <property type="entry name" value="PEROXISOMAL MEMBRANE PROTEIN PEX16"/>
    <property type="match status" value="1"/>
</dbReference>
<gene>
    <name evidence="4" type="ORF">BZA70DRAFT_274045</name>
</gene>
<comment type="subcellular location">
    <subcellularLocation>
        <location evidence="2">Peroxisome membrane</location>
    </subcellularLocation>
</comment>
<dbReference type="EMBL" id="JBBJBU010000001">
    <property type="protein sequence ID" value="KAK7208554.1"/>
    <property type="molecule type" value="Genomic_DNA"/>
</dbReference>
<feature type="compositionally biased region" description="Basic and acidic residues" evidence="3">
    <location>
        <begin position="65"/>
        <end position="89"/>
    </location>
</feature>
<keyword evidence="5" id="KW-1185">Reference proteome</keyword>
<dbReference type="PANTHER" id="PTHR13299">
    <property type="entry name" value="PEROXISOMAL MEMBRANE PROTEIN PEX16"/>
    <property type="match status" value="1"/>
</dbReference>
<feature type="compositionally biased region" description="Basic and acidic residues" evidence="3">
    <location>
        <begin position="111"/>
        <end position="120"/>
    </location>
</feature>
<comment type="caution">
    <text evidence="4">The sequence shown here is derived from an EMBL/GenBank/DDBJ whole genome shotgun (WGS) entry which is preliminary data.</text>
</comment>
<evidence type="ECO:0000313" key="4">
    <source>
        <dbReference type="EMBL" id="KAK7208554.1"/>
    </source>
</evidence>
<name>A0ABR1FFA4_9ASCO</name>
<dbReference type="Proteomes" id="UP001498771">
    <property type="component" value="Unassembled WGS sequence"/>
</dbReference>
<sequence>MTDVDPAETPADSGAADHQQPAQHATTPPSSASEPRSPTPFSSSSSTSSKEDVEGVSEFSLADDAVPKKHVTLEDAQEEKEVVTEEKTGLESTDDVPVEGVADFKSGKLRTNVEDPRPDISETAGASDSDHKKAFGWLSSYETFMLKNANQIVSLESTLQHITYIVPGKFKDVELATETIYSALNILGLYHDTILLRAATSTSDRYQPSMHTRYTHHYTTQKGSKYKRLAYILTVLQKVQLLLEVLARKYGRNGGERAQHSTVLALESVKALLRIMLLRATGSRMLPNPVVPGRDFDSAILEEDEDENAKEMPTEEEAGEIEKFWTMPRTGRRLPVPKASSGRSQQSEKKGVGEDGVARYLIKRVLHPDDVAPGPRLMHRLSGDGQVKEILYLLRPLIYAILAYSAVRMRAGSSSHNSRKKELLEWAPWVVGVAIEWACKDGVIDSLAGEYGGIRNARAKLTGLEKEELKKRGNDMWWWALRGKFYESVTKPILDKVIQKTENVPILNLVGLYVGDYQYLLETYHFASSTL</sequence>
<reference evidence="4 5" key="1">
    <citation type="submission" date="2024-03" db="EMBL/GenBank/DDBJ databases">
        <title>Genome-scale model development and genomic sequencing of the oleaginous clade Lipomyces.</title>
        <authorList>
            <consortium name="Lawrence Berkeley National Laboratory"/>
            <person name="Czajka J.J."/>
            <person name="Han Y."/>
            <person name="Kim J."/>
            <person name="Mondo S.J."/>
            <person name="Hofstad B.A."/>
            <person name="Robles A."/>
            <person name="Haridas S."/>
            <person name="Riley R."/>
            <person name="LaButti K."/>
            <person name="Pangilinan J."/>
            <person name="Andreopoulos W."/>
            <person name="Lipzen A."/>
            <person name="Yan J."/>
            <person name="Wang M."/>
            <person name="Ng V."/>
            <person name="Grigoriev I.V."/>
            <person name="Spatafora J.W."/>
            <person name="Magnuson J.K."/>
            <person name="Baker S.E."/>
            <person name="Pomraning K.R."/>
        </authorList>
    </citation>
    <scope>NUCLEOTIDE SEQUENCE [LARGE SCALE GENOMIC DNA]</scope>
    <source>
        <strain evidence="4 5">Phaff 52-87</strain>
    </source>
</reference>
<accession>A0ABR1FFA4</accession>
<feature type="region of interest" description="Disordered" evidence="3">
    <location>
        <begin position="332"/>
        <end position="353"/>
    </location>
</feature>
<evidence type="ECO:0000256" key="1">
    <source>
        <dbReference type="ARBA" id="ARBA00009505"/>
    </source>
</evidence>
<keyword evidence="2" id="KW-0576">Peroxisome</keyword>
<dbReference type="Pfam" id="PF08610">
    <property type="entry name" value="Pex16"/>
    <property type="match status" value="1"/>
</dbReference>
<keyword evidence="2" id="KW-0962">Peroxisome biogenesis</keyword>
<dbReference type="RefSeq" id="XP_064771587.1">
    <property type="nucleotide sequence ID" value="XM_064911924.1"/>
</dbReference>
<feature type="compositionally biased region" description="Low complexity" evidence="3">
    <location>
        <begin position="39"/>
        <end position="48"/>
    </location>
</feature>
<dbReference type="GeneID" id="90037436"/>
<protein>
    <recommendedName>
        <fullName evidence="2">Peroxisomal membrane protein PEX16</fullName>
    </recommendedName>
</protein>
<comment type="similarity">
    <text evidence="1 2">Belongs to the peroxin-16 family.</text>
</comment>